<dbReference type="KEGG" id="vg:40099112"/>
<evidence type="ECO:0000313" key="3">
    <source>
        <dbReference type="Proteomes" id="UP000241024"/>
    </source>
</evidence>
<evidence type="ECO:0000313" key="2">
    <source>
        <dbReference type="EMBL" id="AUR80887.1"/>
    </source>
</evidence>
<accession>A0A2I7QHM9</accession>
<dbReference type="RefSeq" id="YP_009622372.1">
    <property type="nucleotide sequence ID" value="NC_042101.1"/>
</dbReference>
<sequence>MSKLDVLLVALVLVGTASGIVISAMIVISILMTLKPMAWVVLGLGALLTIMIAIGIYLFEKHYLN</sequence>
<dbReference type="GeneID" id="40099112"/>
<keyword evidence="1" id="KW-0472">Membrane</keyword>
<keyword evidence="1" id="KW-0812">Transmembrane</keyword>
<organism evidence="2 3">
    <name type="scientific">Enterococcus phage PMBT2</name>
    <dbReference type="NCBI Taxonomy" id="2070197"/>
    <lineage>
        <taxon>Viruses</taxon>
        <taxon>Duplodnaviria</taxon>
        <taxon>Heunggongvirae</taxon>
        <taxon>Uroviricota</taxon>
        <taxon>Caudoviricetes</taxon>
        <taxon>Efquatrovirus</taxon>
        <taxon>Efquatrovirus PMBT2</taxon>
    </lineage>
</organism>
<keyword evidence="1" id="KW-1133">Transmembrane helix</keyword>
<feature type="transmembrane region" description="Helical" evidence="1">
    <location>
        <begin position="7"/>
        <end position="31"/>
    </location>
</feature>
<proteinExistence type="predicted"/>
<dbReference type="Proteomes" id="UP000241024">
    <property type="component" value="Segment"/>
</dbReference>
<feature type="transmembrane region" description="Helical" evidence="1">
    <location>
        <begin position="37"/>
        <end position="59"/>
    </location>
</feature>
<reference evidence="2 3" key="1">
    <citation type="submission" date="2017-12" db="EMBL/GenBank/DDBJ databases">
        <title>Characterization of bacteriophage PMBT2 with lytic activity against multidrug-resistant Enterococcus faecalis strains harboring a pseudo-metallo-beta-lactamases.</title>
        <authorList>
            <person name="Koberg S."/>
            <person name="Brinks E."/>
            <person name="Cho G.-S."/>
            <person name="Tsakalidou E."/>
            <person name="Ladero V."/>
            <person name="Heller K.J."/>
            <person name="Neve H."/>
            <person name="Franz C.M.A.P."/>
        </authorList>
    </citation>
    <scope>NUCLEOTIDE SEQUENCE [LARGE SCALE GENOMIC DNA]</scope>
</reference>
<protein>
    <submittedName>
        <fullName evidence="2">Uncharacterized protein</fullName>
    </submittedName>
</protein>
<keyword evidence="3" id="KW-1185">Reference proteome</keyword>
<evidence type="ECO:0000256" key="1">
    <source>
        <dbReference type="SAM" id="Phobius"/>
    </source>
</evidence>
<dbReference type="EMBL" id="MG708276">
    <property type="protein sequence ID" value="AUR80887.1"/>
    <property type="molecule type" value="Genomic_DNA"/>
</dbReference>
<name>A0A2I7QHM9_9CAUD</name>
<dbReference type="OrthoDB" id="27021at10239"/>